<organism evidence="2 3">
    <name type="scientific">Argiope bruennichi</name>
    <name type="common">Wasp spider</name>
    <name type="synonym">Aranea bruennichi</name>
    <dbReference type="NCBI Taxonomy" id="94029"/>
    <lineage>
        <taxon>Eukaryota</taxon>
        <taxon>Metazoa</taxon>
        <taxon>Ecdysozoa</taxon>
        <taxon>Arthropoda</taxon>
        <taxon>Chelicerata</taxon>
        <taxon>Arachnida</taxon>
        <taxon>Araneae</taxon>
        <taxon>Araneomorphae</taxon>
        <taxon>Entelegynae</taxon>
        <taxon>Araneoidea</taxon>
        <taxon>Araneidae</taxon>
        <taxon>Argiope</taxon>
    </lineage>
</organism>
<evidence type="ECO:0000313" key="3">
    <source>
        <dbReference type="Proteomes" id="UP000807504"/>
    </source>
</evidence>
<keyword evidence="3" id="KW-1185">Reference proteome</keyword>
<accession>A0A8T0FRS8</accession>
<evidence type="ECO:0000313" key="2">
    <source>
        <dbReference type="EMBL" id="KAF8791413.1"/>
    </source>
</evidence>
<dbReference type="EMBL" id="JABXBU010000011">
    <property type="protein sequence ID" value="KAF8791413.1"/>
    <property type="molecule type" value="Genomic_DNA"/>
</dbReference>
<comment type="caution">
    <text evidence="2">The sequence shown here is derived from an EMBL/GenBank/DDBJ whole genome shotgun (WGS) entry which is preliminary data.</text>
</comment>
<gene>
    <name evidence="2" type="ORF">HNY73_006283</name>
</gene>
<dbReference type="AlphaFoldDB" id="A0A8T0FRS8"/>
<reference evidence="2" key="2">
    <citation type="submission" date="2020-06" db="EMBL/GenBank/DDBJ databases">
        <authorList>
            <person name="Sheffer M."/>
        </authorList>
    </citation>
    <scope>NUCLEOTIDE SEQUENCE</scope>
</reference>
<protein>
    <submittedName>
        <fullName evidence="2">Ecto-NOX disulfide-thiol exchanger 1 like protein</fullName>
    </submittedName>
</protein>
<dbReference type="PANTHER" id="PTHR16001">
    <property type="entry name" value="ECTO-NOX DISULFIDE-THIOL EXCHANGER"/>
    <property type="match status" value="1"/>
</dbReference>
<sequence length="240" mass="28313">MEKQIVSIPKYSNVYNSAPRYSEQKTQVLGEKLVKKETFYDALQILIAWLERGECNVKNSECFNFLIQLCWYHVEKLQAELYKNLENAKKDENGFLRECRNIQLQLIDIEDIFKVIDEQNIWDFFNPNHLEDLKWIQASIVDVRKDGDSQHKVPVVNVAFQTNPEYNEKESNIEVVQPENNVHKMQPKRGGFTYELNTAYQEAEEMEMNCKECENKWQESNTDETARKEIESIDMNSKAV</sequence>
<dbReference type="Proteomes" id="UP000807504">
    <property type="component" value="Unassembled WGS sequence"/>
</dbReference>
<dbReference type="GO" id="GO:0016491">
    <property type="term" value="F:oxidoreductase activity"/>
    <property type="evidence" value="ECO:0007669"/>
    <property type="project" value="InterPro"/>
</dbReference>
<dbReference type="GO" id="GO:0009897">
    <property type="term" value="C:external side of plasma membrane"/>
    <property type="evidence" value="ECO:0007669"/>
    <property type="project" value="InterPro"/>
</dbReference>
<proteinExistence type="predicted"/>
<evidence type="ECO:0000256" key="1">
    <source>
        <dbReference type="SAM" id="MobiDB-lite"/>
    </source>
</evidence>
<dbReference type="InterPro" id="IPR038876">
    <property type="entry name" value="ENOX"/>
</dbReference>
<dbReference type="GO" id="GO:0007624">
    <property type="term" value="P:ultradian rhythm"/>
    <property type="evidence" value="ECO:0007669"/>
    <property type="project" value="InterPro"/>
</dbReference>
<dbReference type="PANTHER" id="PTHR16001:SF4">
    <property type="entry name" value="ECTO-NOX DISULFIDE-THIOL EXCHANGER 1-LIKE PROTEIN"/>
    <property type="match status" value="1"/>
</dbReference>
<feature type="region of interest" description="Disordered" evidence="1">
    <location>
        <begin position="217"/>
        <end position="240"/>
    </location>
</feature>
<name>A0A8T0FRS8_ARGBR</name>
<reference evidence="2" key="1">
    <citation type="journal article" date="2020" name="bioRxiv">
        <title>Chromosome-level reference genome of the European wasp spider Argiope bruennichi: a resource for studies on range expansion and evolutionary adaptation.</title>
        <authorList>
            <person name="Sheffer M.M."/>
            <person name="Hoppe A."/>
            <person name="Krehenwinkel H."/>
            <person name="Uhl G."/>
            <person name="Kuss A.W."/>
            <person name="Jensen L."/>
            <person name="Jensen C."/>
            <person name="Gillespie R.G."/>
            <person name="Hoff K.J."/>
            <person name="Prost S."/>
        </authorList>
    </citation>
    <scope>NUCLEOTIDE SEQUENCE</scope>
</reference>